<organism evidence="2 3">
    <name type="scientific">Polyplax serrata</name>
    <name type="common">Common mouse louse</name>
    <dbReference type="NCBI Taxonomy" id="468196"/>
    <lineage>
        <taxon>Eukaryota</taxon>
        <taxon>Metazoa</taxon>
        <taxon>Ecdysozoa</taxon>
        <taxon>Arthropoda</taxon>
        <taxon>Hexapoda</taxon>
        <taxon>Insecta</taxon>
        <taxon>Pterygota</taxon>
        <taxon>Neoptera</taxon>
        <taxon>Paraneoptera</taxon>
        <taxon>Psocodea</taxon>
        <taxon>Troctomorpha</taxon>
        <taxon>Phthiraptera</taxon>
        <taxon>Anoplura</taxon>
        <taxon>Polyplacidae</taxon>
        <taxon>Polyplax</taxon>
    </lineage>
</organism>
<feature type="region of interest" description="Disordered" evidence="1">
    <location>
        <begin position="21"/>
        <end position="107"/>
    </location>
</feature>
<proteinExistence type="predicted"/>
<feature type="compositionally biased region" description="Basic and acidic residues" evidence="1">
    <location>
        <begin position="29"/>
        <end position="82"/>
    </location>
</feature>
<dbReference type="EMBL" id="JAWJWF010000053">
    <property type="protein sequence ID" value="KAK6617017.1"/>
    <property type="molecule type" value="Genomic_DNA"/>
</dbReference>
<protein>
    <submittedName>
        <fullName evidence="2">Uncharacterized protein</fullName>
    </submittedName>
</protein>
<evidence type="ECO:0000313" key="2">
    <source>
        <dbReference type="EMBL" id="KAK6617017.1"/>
    </source>
</evidence>
<dbReference type="Proteomes" id="UP001359485">
    <property type="component" value="Unassembled WGS sequence"/>
</dbReference>
<comment type="caution">
    <text evidence="2">The sequence shown here is derived from an EMBL/GenBank/DDBJ whole genome shotgun (WGS) entry which is preliminary data.</text>
</comment>
<keyword evidence="3" id="KW-1185">Reference proteome</keyword>
<name>A0ABR1ADD0_POLSC</name>
<gene>
    <name evidence="2" type="ORF">RUM44_005374</name>
</gene>
<evidence type="ECO:0000313" key="3">
    <source>
        <dbReference type="Proteomes" id="UP001359485"/>
    </source>
</evidence>
<accession>A0ABR1ADD0</accession>
<reference evidence="2 3" key="1">
    <citation type="submission" date="2023-09" db="EMBL/GenBank/DDBJ databases">
        <title>Genomes of two closely related lineages of the louse Polyplax serrata with different host specificities.</title>
        <authorList>
            <person name="Martinu J."/>
            <person name="Tarabai H."/>
            <person name="Stefka J."/>
            <person name="Hypsa V."/>
        </authorList>
    </citation>
    <scope>NUCLEOTIDE SEQUENCE [LARGE SCALE GENOMIC DNA]</scope>
    <source>
        <strain evidence="2">98ZLc_SE</strain>
    </source>
</reference>
<evidence type="ECO:0000256" key="1">
    <source>
        <dbReference type="SAM" id="MobiDB-lite"/>
    </source>
</evidence>
<sequence>MKPTESAAPEDFSYFYFLLSGKRNPPKKSIREMEKKGDEFRGGSIPEEKERFKEEREREREQKRQETKLCEVMKLEMSRETRLSGGSVKSKWQKKSKANEKEEDEGE</sequence>